<reference evidence="2" key="2">
    <citation type="journal article" date="2021" name="PeerJ">
        <title>Extensive microbial diversity within the chicken gut microbiome revealed by metagenomics and culture.</title>
        <authorList>
            <person name="Gilroy R."/>
            <person name="Ravi A."/>
            <person name="Getino M."/>
            <person name="Pursley I."/>
            <person name="Horton D.L."/>
            <person name="Alikhan N.F."/>
            <person name="Baker D."/>
            <person name="Gharbi K."/>
            <person name="Hall N."/>
            <person name="Watson M."/>
            <person name="Adriaenssens E.M."/>
            <person name="Foster-Nyarko E."/>
            <person name="Jarju S."/>
            <person name="Secka A."/>
            <person name="Antonio M."/>
            <person name="Oren A."/>
            <person name="Chaudhuri R.R."/>
            <person name="La Ragione R."/>
            <person name="Hildebrand F."/>
            <person name="Pallen M.J."/>
        </authorList>
    </citation>
    <scope>NUCLEOTIDE SEQUENCE</scope>
    <source>
        <strain evidence="2">18911</strain>
    </source>
</reference>
<evidence type="ECO:0000313" key="2">
    <source>
        <dbReference type="EMBL" id="HIU60020.1"/>
    </source>
</evidence>
<dbReference type="EMBL" id="DVNF01000044">
    <property type="protein sequence ID" value="HIU60020.1"/>
    <property type="molecule type" value="Genomic_DNA"/>
</dbReference>
<sequence>VSDPADQQDFGSVQPLSALRDVVVSAESAYGSLIGSIEAGTTAITDEMMQMAAYGFVIEYSSGGDSTQEGIAAVGGAVGFVGANSVLGFVNVEIPSGESQLGGAQAAQNVYSPTLNVVHSWGSGGIVGKNAGLIQYCNVTGDGLLSGEAAAMGGIVGVNFGKVTNCTFSARLKSNRGAIGGSVGTTSSLGGIAGINWSGASIENSGVSGNKGAADYITEPTLEMITTIEVYNVEANGGMGNGLYAVYTNDDMTNIYVGLAVGYNGSNSFVNGGTFTGKIMVNRRSSDISTGATYIGGAIGYNDSNTASSVTTDVNIFFFHYMYVDSSIPVDENTTTEYLVQHLYVGGIYGGNGGTSTPGGSYNTSAITAEYLGGGAAVSQDDLDQSSWSPSNAFMTGTNIGQAQVHNSGGTLRTGCQMPADPSGSILRDWYDGKVAAPEWVLKEVTTVNVNWTTWWKGYMYGGNGRYVQIS</sequence>
<dbReference type="Pfam" id="PF07581">
    <property type="entry name" value="Glug"/>
    <property type="match status" value="1"/>
</dbReference>
<evidence type="ECO:0000259" key="1">
    <source>
        <dbReference type="Pfam" id="PF07581"/>
    </source>
</evidence>
<evidence type="ECO:0000313" key="3">
    <source>
        <dbReference type="Proteomes" id="UP000824094"/>
    </source>
</evidence>
<name>A0A9D1SHC6_9FIRM</name>
<dbReference type="Proteomes" id="UP000824094">
    <property type="component" value="Unassembled WGS sequence"/>
</dbReference>
<dbReference type="AlphaFoldDB" id="A0A9D1SHC6"/>
<proteinExistence type="predicted"/>
<accession>A0A9D1SHC6</accession>
<protein>
    <recommendedName>
        <fullName evidence="1">GLUG domain-containing protein</fullName>
    </recommendedName>
</protein>
<dbReference type="InterPro" id="IPR011493">
    <property type="entry name" value="GLUG"/>
</dbReference>
<reference evidence="2" key="1">
    <citation type="submission" date="2020-10" db="EMBL/GenBank/DDBJ databases">
        <authorList>
            <person name="Gilroy R."/>
        </authorList>
    </citation>
    <scope>NUCLEOTIDE SEQUENCE</scope>
    <source>
        <strain evidence="2">18911</strain>
    </source>
</reference>
<feature type="non-terminal residue" evidence="2">
    <location>
        <position position="1"/>
    </location>
</feature>
<organism evidence="2 3">
    <name type="scientific">Candidatus Stercoripulliclostridium merdigallinarum</name>
    <dbReference type="NCBI Taxonomy" id="2840951"/>
    <lineage>
        <taxon>Bacteria</taxon>
        <taxon>Bacillati</taxon>
        <taxon>Bacillota</taxon>
        <taxon>Clostridia</taxon>
        <taxon>Eubacteriales</taxon>
        <taxon>Candidatus Stercoripulliclostridium</taxon>
    </lineage>
</organism>
<comment type="caution">
    <text evidence="2">The sequence shown here is derived from an EMBL/GenBank/DDBJ whole genome shotgun (WGS) entry which is preliminary data.</text>
</comment>
<gene>
    <name evidence="2" type="ORF">IAB05_01370</name>
</gene>
<feature type="domain" description="GLUG" evidence="1">
    <location>
        <begin position="150"/>
        <end position="170"/>
    </location>
</feature>